<accession>A0A5C6B327</accession>
<feature type="region of interest" description="Disordered" evidence="1">
    <location>
        <begin position="1"/>
        <end position="54"/>
    </location>
</feature>
<gene>
    <name evidence="2" type="ORF">Pla52n_22550</name>
</gene>
<evidence type="ECO:0000256" key="1">
    <source>
        <dbReference type="SAM" id="MobiDB-lite"/>
    </source>
</evidence>
<feature type="compositionally biased region" description="Polar residues" evidence="1">
    <location>
        <begin position="41"/>
        <end position="54"/>
    </location>
</feature>
<evidence type="ECO:0000313" key="2">
    <source>
        <dbReference type="EMBL" id="TWU06533.1"/>
    </source>
</evidence>
<comment type="caution">
    <text evidence="2">The sequence shown here is derived from an EMBL/GenBank/DDBJ whole genome shotgun (WGS) entry which is preliminary data.</text>
</comment>
<sequence length="69" mass="7758">MFKLLSGILSKNGDRKDRSLVRGRSARTISRDPIPVRDSRQNGPSLGANQRQILSESLGYENRRVNDFG</sequence>
<dbReference type="EMBL" id="SJPN01000002">
    <property type="protein sequence ID" value="TWU06533.1"/>
    <property type="molecule type" value="Genomic_DNA"/>
</dbReference>
<organism evidence="2 3">
    <name type="scientific">Stieleria varia</name>
    <dbReference type="NCBI Taxonomy" id="2528005"/>
    <lineage>
        <taxon>Bacteria</taxon>
        <taxon>Pseudomonadati</taxon>
        <taxon>Planctomycetota</taxon>
        <taxon>Planctomycetia</taxon>
        <taxon>Pirellulales</taxon>
        <taxon>Pirellulaceae</taxon>
        <taxon>Stieleria</taxon>
    </lineage>
</organism>
<dbReference type="AlphaFoldDB" id="A0A5C6B327"/>
<reference evidence="2 3" key="1">
    <citation type="submission" date="2019-02" db="EMBL/GenBank/DDBJ databases">
        <title>Deep-cultivation of Planctomycetes and their phenomic and genomic characterization uncovers novel biology.</title>
        <authorList>
            <person name="Wiegand S."/>
            <person name="Jogler M."/>
            <person name="Boedeker C."/>
            <person name="Pinto D."/>
            <person name="Vollmers J."/>
            <person name="Rivas-Marin E."/>
            <person name="Kohn T."/>
            <person name="Peeters S.H."/>
            <person name="Heuer A."/>
            <person name="Rast P."/>
            <person name="Oberbeckmann S."/>
            <person name="Bunk B."/>
            <person name="Jeske O."/>
            <person name="Meyerdierks A."/>
            <person name="Storesund J.E."/>
            <person name="Kallscheuer N."/>
            <person name="Luecker S."/>
            <person name="Lage O.M."/>
            <person name="Pohl T."/>
            <person name="Merkel B.J."/>
            <person name="Hornburger P."/>
            <person name="Mueller R.-W."/>
            <person name="Bruemmer F."/>
            <person name="Labrenz M."/>
            <person name="Spormann A.M."/>
            <person name="Op Den Camp H."/>
            <person name="Overmann J."/>
            <person name="Amann R."/>
            <person name="Jetten M.S.M."/>
            <person name="Mascher T."/>
            <person name="Medema M.H."/>
            <person name="Devos D.P."/>
            <person name="Kaster A.-K."/>
            <person name="Ovreas L."/>
            <person name="Rohde M."/>
            <person name="Galperin M.Y."/>
            <person name="Jogler C."/>
        </authorList>
    </citation>
    <scope>NUCLEOTIDE SEQUENCE [LARGE SCALE GENOMIC DNA]</scope>
    <source>
        <strain evidence="2 3">Pla52n</strain>
    </source>
</reference>
<evidence type="ECO:0000313" key="3">
    <source>
        <dbReference type="Proteomes" id="UP000320176"/>
    </source>
</evidence>
<protein>
    <submittedName>
        <fullName evidence="2">Uncharacterized protein</fullName>
    </submittedName>
</protein>
<name>A0A5C6B327_9BACT</name>
<keyword evidence="3" id="KW-1185">Reference proteome</keyword>
<proteinExistence type="predicted"/>
<dbReference type="Proteomes" id="UP000320176">
    <property type="component" value="Unassembled WGS sequence"/>
</dbReference>